<dbReference type="RefSeq" id="WP_183526169.1">
    <property type="nucleotide sequence ID" value="NZ_JACIJM010000002.1"/>
</dbReference>
<feature type="signal peptide" evidence="1">
    <location>
        <begin position="1"/>
        <end position="17"/>
    </location>
</feature>
<evidence type="ECO:0000256" key="1">
    <source>
        <dbReference type="SAM" id="SignalP"/>
    </source>
</evidence>
<dbReference type="EMBL" id="JACIJM010000002">
    <property type="protein sequence ID" value="MBB5721288.1"/>
    <property type="molecule type" value="Genomic_DNA"/>
</dbReference>
<keyword evidence="3" id="KW-1185">Reference proteome</keyword>
<proteinExistence type="predicted"/>
<keyword evidence="1" id="KW-0732">Signal</keyword>
<gene>
    <name evidence="2" type="ORF">FHS72_000895</name>
</gene>
<dbReference type="PROSITE" id="PS51257">
    <property type="entry name" value="PROKAR_LIPOPROTEIN"/>
    <property type="match status" value="1"/>
</dbReference>
<dbReference type="Proteomes" id="UP000535415">
    <property type="component" value="Unassembled WGS sequence"/>
</dbReference>
<feature type="chain" id="PRO_5031268395" evidence="1">
    <location>
        <begin position="18"/>
        <end position="157"/>
    </location>
</feature>
<protein>
    <submittedName>
        <fullName evidence="2">Uncharacterized protein</fullName>
    </submittedName>
</protein>
<evidence type="ECO:0000313" key="3">
    <source>
        <dbReference type="Proteomes" id="UP000535415"/>
    </source>
</evidence>
<sequence length="157" mass="16471">MKHLIATACLLSIAACSGTTPLVPAPSAFPSVSEVNAAKFNTTPCSTDPTSRSQNARVGPVNLAGGFSGHVVKVCSNNTLVLNVIFWSRTNEDGTNIEAVVTTLSGTRLPQTTDTRNQPTGTNYFEFQTRDRSGAALNCTVIKPPYGISPAALAICQ</sequence>
<comment type="caution">
    <text evidence="2">The sequence shown here is derived from an EMBL/GenBank/DDBJ whole genome shotgun (WGS) entry which is preliminary data.</text>
</comment>
<name>A0A7W9BIQ2_9RHOB</name>
<dbReference type="AlphaFoldDB" id="A0A7W9BIQ2"/>
<reference evidence="2 3" key="1">
    <citation type="submission" date="2020-08" db="EMBL/GenBank/DDBJ databases">
        <title>Genomic Encyclopedia of Type Strains, Phase IV (KMG-IV): sequencing the most valuable type-strain genomes for metagenomic binning, comparative biology and taxonomic classification.</title>
        <authorList>
            <person name="Goeker M."/>
        </authorList>
    </citation>
    <scope>NUCLEOTIDE SEQUENCE [LARGE SCALE GENOMIC DNA]</scope>
    <source>
        <strain evidence="2 3">DSM 101064</strain>
    </source>
</reference>
<accession>A0A7W9BIQ2</accession>
<evidence type="ECO:0000313" key="2">
    <source>
        <dbReference type="EMBL" id="MBB5721288.1"/>
    </source>
</evidence>
<organism evidence="2 3">
    <name type="scientific">Yoonia ponticola</name>
    <dbReference type="NCBI Taxonomy" id="1524255"/>
    <lineage>
        <taxon>Bacteria</taxon>
        <taxon>Pseudomonadati</taxon>
        <taxon>Pseudomonadota</taxon>
        <taxon>Alphaproteobacteria</taxon>
        <taxon>Rhodobacterales</taxon>
        <taxon>Paracoccaceae</taxon>
        <taxon>Yoonia</taxon>
    </lineage>
</organism>